<dbReference type="AlphaFoldDB" id="A0A2C5ZG32"/>
<feature type="chain" id="PRO_5012564364" evidence="1">
    <location>
        <begin position="24"/>
        <end position="518"/>
    </location>
</feature>
<gene>
    <name evidence="2" type="ORF">CDD80_5825</name>
</gene>
<keyword evidence="1" id="KW-0732">Signal</keyword>
<organism evidence="2 3">
    <name type="scientific">Ophiocordyceps camponoti-rufipedis</name>
    <dbReference type="NCBI Taxonomy" id="2004952"/>
    <lineage>
        <taxon>Eukaryota</taxon>
        <taxon>Fungi</taxon>
        <taxon>Dikarya</taxon>
        <taxon>Ascomycota</taxon>
        <taxon>Pezizomycotina</taxon>
        <taxon>Sordariomycetes</taxon>
        <taxon>Hypocreomycetidae</taxon>
        <taxon>Hypocreales</taxon>
        <taxon>Ophiocordycipitaceae</taxon>
        <taxon>Ophiocordyceps</taxon>
    </lineage>
</organism>
<evidence type="ECO:0000313" key="2">
    <source>
        <dbReference type="EMBL" id="PHH80905.1"/>
    </source>
</evidence>
<sequence length="518" mass="57916">MRSLHVSLLLFLSSSSWPLTAFATPAPPSPQTSNPWAFPKDGFWTATWVQAKALRNGYDGSMMMLSTPKPSMSYPSVRHEGRYRRLLYTTAQEALQDFVSYADDKQTPLRGGAFMLFHWDHVHMFQHKYFGWLRRPSSGSLPHILICKRDDSRIGLPRPTAYLINDFVRHRFGRLPVSPENVARLLQRPELLPRQSMRRKIYPGCVSSSCSPSTADPACQKRVSHAAEAIRAGITAKKQPPTPELASQASRAVCSAAQPSAPRQSATATTVKDIEACQDHFTEVFERNFPKRTVDEIMEWLETTEDNACSILKSFDVNVNLASPPLEGQPRATPVPDSDSLAVLETAFEKPWEIFVFNVQRRFRVSEPQLREAIDGGITQLQQKHPQIYQYLQKEYPSLVGLLPQMAAAGIRLASCVPLRTPSPQLTPLCQKFTTALTKEKSLTSLMTTLTREDSPIYFTTVTSKGKSPQSVETSPVSFGNRHGLEIIRLEGPRPAAQGDKGQADNTVVDYIDLTMTR</sequence>
<dbReference type="EMBL" id="NJES01000006">
    <property type="protein sequence ID" value="PHH80905.1"/>
    <property type="molecule type" value="Genomic_DNA"/>
</dbReference>
<comment type="caution">
    <text evidence="2">The sequence shown here is derived from an EMBL/GenBank/DDBJ whole genome shotgun (WGS) entry which is preliminary data.</text>
</comment>
<proteinExistence type="predicted"/>
<reference evidence="2 3" key="1">
    <citation type="submission" date="2017-06" db="EMBL/GenBank/DDBJ databases">
        <title>Ant-infecting Ophiocordyceps genomes reveal a high diversity of potential behavioral manipulation genes and a possible major role for enterotoxins.</title>
        <authorList>
            <person name="De Bekker C."/>
            <person name="Evans H.C."/>
            <person name="Brachmann A."/>
            <person name="Hughes D.P."/>
        </authorList>
    </citation>
    <scope>NUCLEOTIDE SEQUENCE [LARGE SCALE GENOMIC DNA]</scope>
    <source>
        <strain evidence="2 3">Map16</strain>
    </source>
</reference>
<dbReference type="Proteomes" id="UP000226431">
    <property type="component" value="Unassembled WGS sequence"/>
</dbReference>
<accession>A0A2C5ZG32</accession>
<evidence type="ECO:0000313" key="3">
    <source>
        <dbReference type="Proteomes" id="UP000226431"/>
    </source>
</evidence>
<dbReference type="OrthoDB" id="4939891at2759"/>
<feature type="signal peptide" evidence="1">
    <location>
        <begin position="1"/>
        <end position="23"/>
    </location>
</feature>
<name>A0A2C5ZG32_9HYPO</name>
<evidence type="ECO:0000256" key="1">
    <source>
        <dbReference type="SAM" id="SignalP"/>
    </source>
</evidence>
<protein>
    <submittedName>
        <fullName evidence="2">Uncharacterized protein</fullName>
    </submittedName>
</protein>
<keyword evidence="3" id="KW-1185">Reference proteome</keyword>